<dbReference type="InterPro" id="IPR016169">
    <property type="entry name" value="FAD-bd_PCMH_sub2"/>
</dbReference>
<dbReference type="EMBL" id="JBHSIM010000051">
    <property type="protein sequence ID" value="MFC4835713.1"/>
    <property type="molecule type" value="Genomic_DNA"/>
</dbReference>
<evidence type="ECO:0000256" key="2">
    <source>
        <dbReference type="ARBA" id="ARBA00005466"/>
    </source>
</evidence>
<accession>A0ABV9RNC5</accession>
<dbReference type="SUPFAM" id="SSF56176">
    <property type="entry name" value="FAD-binding/transporter-associated domain-like"/>
    <property type="match status" value="1"/>
</dbReference>
<keyword evidence="5" id="KW-0560">Oxidoreductase</keyword>
<organism evidence="7 8">
    <name type="scientific">Actinomycetospora chibensis</name>
    <dbReference type="NCBI Taxonomy" id="663606"/>
    <lineage>
        <taxon>Bacteria</taxon>
        <taxon>Bacillati</taxon>
        <taxon>Actinomycetota</taxon>
        <taxon>Actinomycetes</taxon>
        <taxon>Pseudonocardiales</taxon>
        <taxon>Pseudonocardiaceae</taxon>
        <taxon>Actinomycetospora</taxon>
    </lineage>
</organism>
<comment type="caution">
    <text evidence="7">The sequence shown here is derived from an EMBL/GenBank/DDBJ whole genome shotgun (WGS) entry which is preliminary data.</text>
</comment>
<comment type="similarity">
    <text evidence="2">Belongs to the oxygen-dependent FAD-linked oxidoreductase family.</text>
</comment>
<dbReference type="InterPro" id="IPR036318">
    <property type="entry name" value="FAD-bd_PCMH-like_sf"/>
</dbReference>
<dbReference type="PANTHER" id="PTHR42973:SF39">
    <property type="entry name" value="FAD-BINDING PCMH-TYPE DOMAIN-CONTAINING PROTEIN"/>
    <property type="match status" value="1"/>
</dbReference>
<dbReference type="Gene3D" id="3.30.465.10">
    <property type="match status" value="1"/>
</dbReference>
<sequence>MTASTSTPTSSTSALLPDDPAFAAAVAPFVTTLTPRPDLVVAARSPSDVVEAVRWAGAAGRPVTVQATGHQLLSDLAGSMLVSTRHLDTVRVDPEARTAVVGGGAQWHQVIAAAAPHGLAPICGSSSKVGVVGFSLGGGHGPLSRAFGTGADQVRRVRLVTADGVERDVDTEREPELFAALCGGKTGFGVVTEIEIALHPVARLYGGGIFFPGAASPELLHAWREWVTTLPTDTSSSVALLRLPPDPSLPPPLQGRFVVHLRFAHLGSAEEGAALLAPMRAVAEPIADMVDEMPFAAIDAIHADPTDPMPIWDESATLSALPAEAVDALLAVAGPGVGTPLVMAELRQLGGAIARGPERAFDAVAGRDAAFTLYALAPMFPPIAGIAPAAARGVVDALRPWAIGGLPNFQGPASGGRLGALWDEETLARLTAVREQYDPSAMFRTIGLR</sequence>
<name>A0ABV9RNC5_9PSEU</name>
<dbReference type="Pfam" id="PF01565">
    <property type="entry name" value="FAD_binding_4"/>
    <property type="match status" value="1"/>
</dbReference>
<dbReference type="InterPro" id="IPR006094">
    <property type="entry name" value="Oxid_FAD_bind_N"/>
</dbReference>
<gene>
    <name evidence="7" type="ORF">ACFPEL_25110</name>
</gene>
<evidence type="ECO:0000256" key="1">
    <source>
        <dbReference type="ARBA" id="ARBA00001974"/>
    </source>
</evidence>
<dbReference type="PROSITE" id="PS51387">
    <property type="entry name" value="FAD_PCMH"/>
    <property type="match status" value="1"/>
</dbReference>
<dbReference type="Proteomes" id="UP001595909">
    <property type="component" value="Unassembled WGS sequence"/>
</dbReference>
<dbReference type="InterPro" id="IPR016166">
    <property type="entry name" value="FAD-bd_PCMH"/>
</dbReference>
<evidence type="ECO:0000256" key="4">
    <source>
        <dbReference type="ARBA" id="ARBA00022827"/>
    </source>
</evidence>
<proteinExistence type="inferred from homology"/>
<evidence type="ECO:0000256" key="3">
    <source>
        <dbReference type="ARBA" id="ARBA00022630"/>
    </source>
</evidence>
<protein>
    <submittedName>
        <fullName evidence="7">FAD-binding oxidoreductase</fullName>
    </submittedName>
</protein>
<evidence type="ECO:0000313" key="8">
    <source>
        <dbReference type="Proteomes" id="UP001595909"/>
    </source>
</evidence>
<evidence type="ECO:0000256" key="5">
    <source>
        <dbReference type="ARBA" id="ARBA00023002"/>
    </source>
</evidence>
<dbReference type="InterPro" id="IPR016167">
    <property type="entry name" value="FAD-bd_PCMH_sub1"/>
</dbReference>
<keyword evidence="8" id="KW-1185">Reference proteome</keyword>
<evidence type="ECO:0000313" key="7">
    <source>
        <dbReference type="EMBL" id="MFC4835713.1"/>
    </source>
</evidence>
<comment type="cofactor">
    <cofactor evidence="1">
        <name>FAD</name>
        <dbReference type="ChEBI" id="CHEBI:57692"/>
    </cofactor>
</comment>
<dbReference type="InterPro" id="IPR006093">
    <property type="entry name" value="Oxy_OxRdtase_FAD_BS"/>
</dbReference>
<reference evidence="8" key="1">
    <citation type="journal article" date="2019" name="Int. J. Syst. Evol. Microbiol.">
        <title>The Global Catalogue of Microorganisms (GCM) 10K type strain sequencing project: providing services to taxonomists for standard genome sequencing and annotation.</title>
        <authorList>
            <consortium name="The Broad Institute Genomics Platform"/>
            <consortium name="The Broad Institute Genome Sequencing Center for Infectious Disease"/>
            <person name="Wu L."/>
            <person name="Ma J."/>
        </authorList>
    </citation>
    <scope>NUCLEOTIDE SEQUENCE [LARGE SCALE GENOMIC DNA]</scope>
    <source>
        <strain evidence="8">CCUG 50347</strain>
    </source>
</reference>
<dbReference type="Gene3D" id="3.30.43.10">
    <property type="entry name" value="Uridine Diphospho-n-acetylenolpyruvylglucosamine Reductase, domain 2"/>
    <property type="match status" value="1"/>
</dbReference>
<dbReference type="Gene3D" id="3.40.462.20">
    <property type="match status" value="1"/>
</dbReference>
<evidence type="ECO:0000259" key="6">
    <source>
        <dbReference type="PROSITE" id="PS51387"/>
    </source>
</evidence>
<feature type="domain" description="FAD-binding PCMH-type" evidence="6">
    <location>
        <begin position="33"/>
        <end position="201"/>
    </location>
</feature>
<keyword evidence="4" id="KW-0274">FAD</keyword>
<dbReference type="PROSITE" id="PS00862">
    <property type="entry name" value="OX2_COVAL_FAD"/>
    <property type="match status" value="1"/>
</dbReference>
<dbReference type="RefSeq" id="WP_274187865.1">
    <property type="nucleotide sequence ID" value="NZ_BAABHN010000051.1"/>
</dbReference>
<keyword evidence="3" id="KW-0285">Flavoprotein</keyword>
<dbReference type="InterPro" id="IPR050416">
    <property type="entry name" value="FAD-linked_Oxidoreductase"/>
</dbReference>
<dbReference type="PANTHER" id="PTHR42973">
    <property type="entry name" value="BINDING OXIDOREDUCTASE, PUTATIVE (AFU_ORTHOLOGUE AFUA_1G17690)-RELATED"/>
    <property type="match status" value="1"/>
</dbReference>